<gene>
    <name evidence="1" type="ORF">Mgra_00000568</name>
</gene>
<accession>A0A8T0A1Z7</accession>
<feature type="non-terminal residue" evidence="1">
    <location>
        <position position="1"/>
    </location>
</feature>
<dbReference type="EMBL" id="JABEBT010000002">
    <property type="protein sequence ID" value="KAF7640121.1"/>
    <property type="molecule type" value="Genomic_DNA"/>
</dbReference>
<protein>
    <submittedName>
        <fullName evidence="1">Uncharacterized protein</fullName>
    </submittedName>
</protein>
<evidence type="ECO:0000313" key="2">
    <source>
        <dbReference type="Proteomes" id="UP000605970"/>
    </source>
</evidence>
<comment type="caution">
    <text evidence="1">The sequence shown here is derived from an EMBL/GenBank/DDBJ whole genome shotgun (WGS) entry which is preliminary data.</text>
</comment>
<organism evidence="1 2">
    <name type="scientific">Meloidogyne graminicola</name>
    <dbReference type="NCBI Taxonomy" id="189291"/>
    <lineage>
        <taxon>Eukaryota</taxon>
        <taxon>Metazoa</taxon>
        <taxon>Ecdysozoa</taxon>
        <taxon>Nematoda</taxon>
        <taxon>Chromadorea</taxon>
        <taxon>Rhabditida</taxon>
        <taxon>Tylenchina</taxon>
        <taxon>Tylenchomorpha</taxon>
        <taxon>Tylenchoidea</taxon>
        <taxon>Meloidogynidae</taxon>
        <taxon>Meloidogyninae</taxon>
        <taxon>Meloidogyne</taxon>
    </lineage>
</organism>
<dbReference type="OrthoDB" id="5905904at2759"/>
<evidence type="ECO:0000313" key="1">
    <source>
        <dbReference type="EMBL" id="KAF7640121.1"/>
    </source>
</evidence>
<sequence length="179" mass="20568">MSENILNSTTTEVSTTETTVCWCTTMQCCCQKIIKIFILIPNRITTVHDTATCCKNKCINKNLKYGSCISNNGYVNVWPNGKIKYFLAEKEENNKWIYLSAQNSFTRIYKRYSLFYYEVKMVKETENEGCVGIGFTNPAKILLCNNNTIWLDSQKFSWKDGDVFGCGIVYQPNKESFAI</sequence>
<keyword evidence="2" id="KW-1185">Reference proteome</keyword>
<dbReference type="Proteomes" id="UP000605970">
    <property type="component" value="Unassembled WGS sequence"/>
</dbReference>
<reference evidence="1" key="1">
    <citation type="journal article" date="2020" name="Ecol. Evol.">
        <title>Genome structure and content of the rice root-knot nematode (Meloidogyne graminicola).</title>
        <authorList>
            <person name="Phan N.T."/>
            <person name="Danchin E.G.J."/>
            <person name="Klopp C."/>
            <person name="Perfus-Barbeoch L."/>
            <person name="Kozlowski D.K."/>
            <person name="Koutsovoulos G.D."/>
            <person name="Lopez-Roques C."/>
            <person name="Bouchez O."/>
            <person name="Zahm M."/>
            <person name="Besnard G."/>
            <person name="Bellafiore S."/>
        </authorList>
    </citation>
    <scope>NUCLEOTIDE SEQUENCE</scope>
    <source>
        <strain evidence="1">VN-18</strain>
    </source>
</reference>
<proteinExistence type="predicted"/>
<dbReference type="AlphaFoldDB" id="A0A8T0A1Z7"/>
<name>A0A8T0A1Z7_9BILA</name>